<reference evidence="4" key="2">
    <citation type="submission" date="2020-09" db="EMBL/GenBank/DDBJ databases">
        <authorList>
            <person name="Sun Q."/>
            <person name="Zhou Y."/>
        </authorList>
    </citation>
    <scope>NUCLEOTIDE SEQUENCE</scope>
    <source>
        <strain evidence="4">CGMCC 1.15478</strain>
    </source>
</reference>
<gene>
    <name evidence="4" type="ORF">GCM10011410_18280</name>
</gene>
<dbReference type="SUPFAM" id="SSF53807">
    <property type="entry name" value="Helical backbone' metal receptor"/>
    <property type="match status" value="1"/>
</dbReference>
<organism evidence="4 5">
    <name type="scientific">Hoyosella rhizosphaerae</name>
    <dbReference type="NCBI Taxonomy" id="1755582"/>
    <lineage>
        <taxon>Bacteria</taxon>
        <taxon>Bacillati</taxon>
        <taxon>Actinomycetota</taxon>
        <taxon>Actinomycetes</taxon>
        <taxon>Mycobacteriales</taxon>
        <taxon>Hoyosellaceae</taxon>
        <taxon>Hoyosella</taxon>
    </lineage>
</organism>
<dbReference type="EMBL" id="BMJH01000002">
    <property type="protein sequence ID" value="GGC66078.1"/>
    <property type="molecule type" value="Genomic_DNA"/>
</dbReference>
<comment type="caution">
    <text evidence="4">The sequence shown here is derived from an EMBL/GenBank/DDBJ whole genome shotgun (WGS) entry which is preliminary data.</text>
</comment>
<keyword evidence="5" id="KW-1185">Reference proteome</keyword>
<feature type="chain" id="PRO_5038381290" description="Fe/B12 periplasmic-binding domain-containing protein" evidence="3">
    <location>
        <begin position="22"/>
        <end position="301"/>
    </location>
</feature>
<reference evidence="4" key="1">
    <citation type="journal article" date="2014" name="Int. J. Syst. Evol. Microbiol.">
        <title>Complete genome sequence of Corynebacterium casei LMG S-19264T (=DSM 44701T), isolated from a smear-ripened cheese.</title>
        <authorList>
            <consortium name="US DOE Joint Genome Institute (JGI-PGF)"/>
            <person name="Walter F."/>
            <person name="Albersmeier A."/>
            <person name="Kalinowski J."/>
            <person name="Ruckert C."/>
        </authorList>
    </citation>
    <scope>NUCLEOTIDE SEQUENCE</scope>
    <source>
        <strain evidence="4">CGMCC 1.15478</strain>
    </source>
</reference>
<evidence type="ECO:0000313" key="4">
    <source>
        <dbReference type="EMBL" id="GGC66078.1"/>
    </source>
</evidence>
<feature type="signal peptide" evidence="3">
    <location>
        <begin position="1"/>
        <end position="21"/>
    </location>
</feature>
<dbReference type="PROSITE" id="PS51257">
    <property type="entry name" value="PROKAR_LIPOPROTEIN"/>
    <property type="match status" value="1"/>
</dbReference>
<keyword evidence="1" id="KW-0813">Transport</keyword>
<dbReference type="RefSeq" id="WP_188673518.1">
    <property type="nucleotide sequence ID" value="NZ_BMJH01000002.1"/>
</dbReference>
<proteinExistence type="predicted"/>
<evidence type="ECO:0000256" key="3">
    <source>
        <dbReference type="SAM" id="SignalP"/>
    </source>
</evidence>
<keyword evidence="2 3" id="KW-0732">Signal</keyword>
<dbReference type="GO" id="GO:0030288">
    <property type="term" value="C:outer membrane-bounded periplasmic space"/>
    <property type="evidence" value="ECO:0007669"/>
    <property type="project" value="TreeGrafter"/>
</dbReference>
<protein>
    <recommendedName>
        <fullName evidence="6">Fe/B12 periplasmic-binding domain-containing protein</fullName>
    </recommendedName>
</protein>
<accession>A0A916UBF8</accession>
<evidence type="ECO:0000256" key="2">
    <source>
        <dbReference type="ARBA" id="ARBA00022729"/>
    </source>
</evidence>
<evidence type="ECO:0000256" key="1">
    <source>
        <dbReference type="ARBA" id="ARBA00022448"/>
    </source>
</evidence>
<dbReference type="Proteomes" id="UP000641514">
    <property type="component" value="Unassembled WGS sequence"/>
</dbReference>
<evidence type="ECO:0000313" key="5">
    <source>
        <dbReference type="Proteomes" id="UP000641514"/>
    </source>
</evidence>
<dbReference type="PANTHER" id="PTHR30532:SF1">
    <property type="entry name" value="IRON(3+)-HYDROXAMATE-BINDING PROTEIN FHUD"/>
    <property type="match status" value="1"/>
</dbReference>
<evidence type="ECO:0008006" key="6">
    <source>
        <dbReference type="Google" id="ProtNLM"/>
    </source>
</evidence>
<dbReference type="Gene3D" id="3.40.50.1980">
    <property type="entry name" value="Nitrogenase molybdenum iron protein domain"/>
    <property type="match status" value="2"/>
</dbReference>
<name>A0A916UBF8_9ACTN</name>
<dbReference type="PANTHER" id="PTHR30532">
    <property type="entry name" value="IRON III DICITRATE-BINDING PERIPLASMIC PROTEIN"/>
    <property type="match status" value="1"/>
</dbReference>
<dbReference type="AlphaFoldDB" id="A0A916UBF8"/>
<sequence>MHFGRHSIAVFLAASVAFAAAACGSSEPTDGQTADTRSIVTPLGTYAVPTSPERVVAIDSRQDLEIALALDLPVAGITSRMVRPWVPLRGNPETLRSPVDLVELIRLDTDLIIATNIDDPHWMAPDLNTVAPVIPVDPGVQWDVNLTGIADWLGRSELAATAIARYDDRADRVRNRHLSDDSGERIAIVDLRAPGAVGDLSHPLSLPGAVVADLNAPVVRFTDSPDDILTEEQAPLLNDATRLLVITEDPNIDIDALTADSFFGELPAVQEGKVIISGDITYGSVYTAIEVLDLFDRLYRL</sequence>
<dbReference type="InterPro" id="IPR051313">
    <property type="entry name" value="Bact_iron-sidero_bind"/>
</dbReference>